<keyword evidence="4" id="KW-1133">Transmembrane helix</keyword>
<keyword evidence="4" id="KW-0812">Transmembrane</keyword>
<gene>
    <name evidence="6" type="ORF">LEP1GSC133_0217</name>
</gene>
<evidence type="ECO:0000259" key="5">
    <source>
        <dbReference type="PROSITE" id="PS51387"/>
    </source>
</evidence>
<keyword evidence="4" id="KW-0472">Membrane</keyword>
<dbReference type="SUPFAM" id="SSF56176">
    <property type="entry name" value="FAD-binding/transporter-associated domain-like"/>
    <property type="match status" value="1"/>
</dbReference>
<dbReference type="Proteomes" id="UP000012159">
    <property type="component" value="Unassembled WGS sequence"/>
</dbReference>
<evidence type="ECO:0000313" key="7">
    <source>
        <dbReference type="Proteomes" id="UP000012159"/>
    </source>
</evidence>
<evidence type="ECO:0000256" key="2">
    <source>
        <dbReference type="ARBA" id="ARBA00022827"/>
    </source>
</evidence>
<dbReference type="AlphaFoldDB" id="M6W2D4"/>
<dbReference type="Gene3D" id="3.30.465.10">
    <property type="match status" value="1"/>
</dbReference>
<dbReference type="InterPro" id="IPR016166">
    <property type="entry name" value="FAD-bd_PCMH"/>
</dbReference>
<dbReference type="SUPFAM" id="SSF55103">
    <property type="entry name" value="FAD-linked oxidases, C-terminal domain"/>
    <property type="match status" value="1"/>
</dbReference>
<dbReference type="PANTHER" id="PTHR43762:SF1">
    <property type="entry name" value="D-ARABINONO-1,4-LACTONE OXIDASE"/>
    <property type="match status" value="1"/>
</dbReference>
<dbReference type="GO" id="GO:0071949">
    <property type="term" value="F:FAD binding"/>
    <property type="evidence" value="ECO:0007669"/>
    <property type="project" value="InterPro"/>
</dbReference>
<feature type="domain" description="FAD-binding PCMH-type" evidence="5">
    <location>
        <begin position="43"/>
        <end position="216"/>
    </location>
</feature>
<dbReference type="STRING" id="1192866.LEP1GSC133_0217"/>
<evidence type="ECO:0000256" key="4">
    <source>
        <dbReference type="SAM" id="Phobius"/>
    </source>
</evidence>
<dbReference type="Gene3D" id="3.30.43.10">
    <property type="entry name" value="Uridine Diphospho-n-acetylenolpyruvylglucosamine Reductase, domain 2"/>
    <property type="match status" value="1"/>
</dbReference>
<dbReference type="PANTHER" id="PTHR43762">
    <property type="entry name" value="L-GULONOLACTONE OXIDASE"/>
    <property type="match status" value="1"/>
</dbReference>
<dbReference type="GO" id="GO:0016899">
    <property type="term" value="F:oxidoreductase activity, acting on the CH-OH group of donors, oxygen as acceptor"/>
    <property type="evidence" value="ECO:0007669"/>
    <property type="project" value="InterPro"/>
</dbReference>
<name>M6W2D4_LEPBO</name>
<dbReference type="InterPro" id="IPR016164">
    <property type="entry name" value="FAD-linked_Oxase-like_C"/>
</dbReference>
<evidence type="ECO:0000256" key="3">
    <source>
        <dbReference type="SAM" id="MobiDB-lite"/>
    </source>
</evidence>
<evidence type="ECO:0000313" key="6">
    <source>
        <dbReference type="EMBL" id="EMO61581.1"/>
    </source>
</evidence>
<dbReference type="InterPro" id="IPR016169">
    <property type="entry name" value="FAD-bd_PCMH_sub2"/>
</dbReference>
<dbReference type="InterPro" id="IPR036318">
    <property type="entry name" value="FAD-bd_PCMH-like_sf"/>
</dbReference>
<dbReference type="PROSITE" id="PS51387">
    <property type="entry name" value="FAD_PCMH"/>
    <property type="match status" value="1"/>
</dbReference>
<dbReference type="Pfam" id="PF01565">
    <property type="entry name" value="FAD_binding_4"/>
    <property type="match status" value="1"/>
</dbReference>
<reference evidence="6 7" key="1">
    <citation type="submission" date="2013-01" db="EMBL/GenBank/DDBJ databases">
        <authorList>
            <person name="Harkins D.M."/>
            <person name="Durkin A.S."/>
            <person name="Brinkac L.M."/>
            <person name="Haft D.H."/>
            <person name="Selengut J.D."/>
            <person name="Sanka R."/>
            <person name="DePew J."/>
            <person name="Purushe J."/>
            <person name="Picardeau M."/>
            <person name="Werts C."/>
            <person name="Goarant C."/>
            <person name="Vinetz J.M."/>
            <person name="Sutton G.G."/>
            <person name="Nierman W.C."/>
            <person name="Fouts D.E."/>
        </authorList>
    </citation>
    <scope>NUCLEOTIDE SEQUENCE [LARGE SCALE GENOMIC DNA]</scope>
    <source>
        <strain evidence="6 7">200901868</strain>
    </source>
</reference>
<feature type="region of interest" description="Disordered" evidence="3">
    <location>
        <begin position="1"/>
        <end position="22"/>
    </location>
</feature>
<dbReference type="InterPro" id="IPR016167">
    <property type="entry name" value="FAD-bd_PCMH_sub1"/>
</dbReference>
<keyword evidence="1" id="KW-0285">Flavoprotein</keyword>
<sequence length="498" mass="56720">MARASKVSPKKKTSAKTSKTAKVKKSPIEITLPLPSKVETWGMNHYSLSPVFFPEKEEDFRDLFSYANNKGLKLTLRGGGCSYGDAATNTKGVVIDISRYNRILEFNSKTGIIKAESGVTIKQLWEFGIEKGYWPPVVSGTMFPTLGGALSMNIHGKNNFAVGSIGDHVLEFTFMTPNGKVFVCSRKKNQELFFAAISGFGMLGVFLNVTIQLKAIYAGKMKVWPVVSKNLQDMFDYFEREYKSADYLVGWIDAFASGNSLGRGQIHKAVHLKKGEDPDFPENCKLEKQNLPSTFLGIIPKSWMWLFMIPFANNLGMRLVNFAKFVSGYLTNNKPYFQGHAEYAFLLDYVPNWKFMYKPGSMIQYQSFIPKENVVDAFCEILKICQKRRIVTWLAVFKKHKSDPFLLTHALDGYSMAMDFPVTFGNRKRLWELAGELDEIVLKFGGKFYFAKDSTLRPETVQRAFPKKNLEKFYSLKRKFDPKGILETDLYRRITGTW</sequence>
<dbReference type="EMBL" id="AKWF02000094">
    <property type="protein sequence ID" value="EMO61581.1"/>
    <property type="molecule type" value="Genomic_DNA"/>
</dbReference>
<keyword evidence="2" id="KW-0274">FAD</keyword>
<dbReference type="InterPro" id="IPR006094">
    <property type="entry name" value="Oxid_FAD_bind_N"/>
</dbReference>
<organism evidence="6 7">
    <name type="scientific">Leptospira borgpetersenii serovar Pomona str. 200901868</name>
    <dbReference type="NCBI Taxonomy" id="1192866"/>
    <lineage>
        <taxon>Bacteria</taxon>
        <taxon>Pseudomonadati</taxon>
        <taxon>Spirochaetota</taxon>
        <taxon>Spirochaetia</taxon>
        <taxon>Leptospirales</taxon>
        <taxon>Leptospiraceae</taxon>
        <taxon>Leptospira</taxon>
    </lineage>
</organism>
<comment type="caution">
    <text evidence="6">The sequence shown here is derived from an EMBL/GenBank/DDBJ whole genome shotgun (WGS) entry which is preliminary data.</text>
</comment>
<dbReference type="InterPro" id="IPR010031">
    <property type="entry name" value="FAD_lactone_oxidase-like"/>
</dbReference>
<feature type="compositionally biased region" description="Basic residues" evidence="3">
    <location>
        <begin position="8"/>
        <end position="22"/>
    </location>
</feature>
<evidence type="ECO:0000256" key="1">
    <source>
        <dbReference type="ARBA" id="ARBA00022630"/>
    </source>
</evidence>
<accession>M6W2D4</accession>
<feature type="transmembrane region" description="Helical" evidence="4">
    <location>
        <begin position="192"/>
        <end position="211"/>
    </location>
</feature>
<protein>
    <submittedName>
        <fullName evidence="6">FAD binding domain protein</fullName>
    </submittedName>
</protein>
<proteinExistence type="predicted"/>